<protein>
    <submittedName>
        <fullName evidence="1">Uncharacterized protein</fullName>
    </submittedName>
</protein>
<proteinExistence type="predicted"/>
<name>A0A381XFX4_9ZZZZ</name>
<evidence type="ECO:0000313" key="1">
    <source>
        <dbReference type="EMBL" id="SVA63674.1"/>
    </source>
</evidence>
<accession>A0A381XFX4</accession>
<feature type="non-terminal residue" evidence="1">
    <location>
        <position position="37"/>
    </location>
</feature>
<reference evidence="1" key="1">
    <citation type="submission" date="2018-05" db="EMBL/GenBank/DDBJ databases">
        <authorList>
            <person name="Lanie J.A."/>
            <person name="Ng W.-L."/>
            <person name="Kazmierczak K.M."/>
            <person name="Andrzejewski T.M."/>
            <person name="Davidsen T.M."/>
            <person name="Wayne K.J."/>
            <person name="Tettelin H."/>
            <person name="Glass J.I."/>
            <person name="Rusch D."/>
            <person name="Podicherti R."/>
            <person name="Tsui H.-C.T."/>
            <person name="Winkler M.E."/>
        </authorList>
    </citation>
    <scope>NUCLEOTIDE SEQUENCE</scope>
</reference>
<dbReference type="EMBL" id="UINC01015046">
    <property type="protein sequence ID" value="SVA63674.1"/>
    <property type="molecule type" value="Genomic_DNA"/>
</dbReference>
<dbReference type="AlphaFoldDB" id="A0A381XFX4"/>
<organism evidence="1">
    <name type="scientific">marine metagenome</name>
    <dbReference type="NCBI Taxonomy" id="408172"/>
    <lineage>
        <taxon>unclassified sequences</taxon>
        <taxon>metagenomes</taxon>
        <taxon>ecological metagenomes</taxon>
    </lineage>
</organism>
<sequence length="37" mass="4433">MSHKEQFSRENIPDALRQQFAVVERRLWRVETAMAVC</sequence>
<gene>
    <name evidence="1" type="ORF">METZ01_LOCUS116528</name>
</gene>